<feature type="compositionally biased region" description="Basic and acidic residues" evidence="1">
    <location>
        <begin position="478"/>
        <end position="522"/>
    </location>
</feature>
<organism evidence="2">
    <name type="scientific">Octopus bimaculoides</name>
    <name type="common">California two-spotted octopus</name>
    <dbReference type="NCBI Taxonomy" id="37653"/>
    <lineage>
        <taxon>Eukaryota</taxon>
        <taxon>Metazoa</taxon>
        <taxon>Spiralia</taxon>
        <taxon>Lophotrochozoa</taxon>
        <taxon>Mollusca</taxon>
        <taxon>Cephalopoda</taxon>
        <taxon>Coleoidea</taxon>
        <taxon>Octopodiformes</taxon>
        <taxon>Octopoda</taxon>
        <taxon>Incirrata</taxon>
        <taxon>Octopodidae</taxon>
        <taxon>Octopus</taxon>
    </lineage>
</organism>
<feature type="compositionally biased region" description="Basic and acidic residues" evidence="1">
    <location>
        <begin position="214"/>
        <end position="226"/>
    </location>
</feature>
<feature type="compositionally biased region" description="Basic and acidic residues" evidence="1">
    <location>
        <begin position="180"/>
        <end position="195"/>
    </location>
</feature>
<feature type="compositionally biased region" description="Basic and acidic residues" evidence="1">
    <location>
        <begin position="562"/>
        <end position="574"/>
    </location>
</feature>
<evidence type="ECO:0000256" key="1">
    <source>
        <dbReference type="SAM" id="MobiDB-lite"/>
    </source>
</evidence>
<feature type="compositionally biased region" description="Polar residues" evidence="1">
    <location>
        <begin position="601"/>
        <end position="618"/>
    </location>
</feature>
<feature type="compositionally biased region" description="Acidic residues" evidence="1">
    <location>
        <begin position="349"/>
        <end position="360"/>
    </location>
</feature>
<dbReference type="AlphaFoldDB" id="A0A0L8HT25"/>
<gene>
    <name evidence="2" type="ORF">OCBIM_22006813mg</name>
</gene>
<dbReference type="OrthoDB" id="6137498at2759"/>
<feature type="non-terminal residue" evidence="2">
    <location>
        <position position="703"/>
    </location>
</feature>
<accession>A0A0L8HT25</accession>
<name>A0A0L8HT25_OCTBM</name>
<feature type="compositionally biased region" description="Polar residues" evidence="1">
    <location>
        <begin position="439"/>
        <end position="448"/>
    </location>
</feature>
<feature type="region of interest" description="Disordered" evidence="1">
    <location>
        <begin position="91"/>
        <end position="195"/>
    </location>
</feature>
<feature type="compositionally biased region" description="Basic and acidic residues" evidence="1">
    <location>
        <begin position="380"/>
        <end position="390"/>
    </location>
</feature>
<feature type="compositionally biased region" description="Basic and acidic residues" evidence="1">
    <location>
        <begin position="411"/>
        <end position="421"/>
    </location>
</feature>
<feature type="compositionally biased region" description="Polar residues" evidence="1">
    <location>
        <begin position="370"/>
        <end position="379"/>
    </location>
</feature>
<feature type="region of interest" description="Disordered" evidence="1">
    <location>
        <begin position="211"/>
        <end position="703"/>
    </location>
</feature>
<feature type="compositionally biased region" description="Low complexity" evidence="1">
    <location>
        <begin position="91"/>
        <end position="101"/>
    </location>
</feature>
<feature type="compositionally biased region" description="Basic and acidic residues" evidence="1">
    <location>
        <begin position="234"/>
        <end position="283"/>
    </location>
</feature>
<feature type="compositionally biased region" description="Basic and acidic residues" evidence="1">
    <location>
        <begin position="453"/>
        <end position="462"/>
    </location>
</feature>
<feature type="compositionally biased region" description="Basic and acidic residues" evidence="1">
    <location>
        <begin position="619"/>
        <end position="638"/>
    </location>
</feature>
<dbReference type="EMBL" id="KQ417353">
    <property type="protein sequence ID" value="KOF92361.1"/>
    <property type="molecule type" value="Genomic_DNA"/>
</dbReference>
<protein>
    <submittedName>
        <fullName evidence="2">Uncharacterized protein</fullName>
    </submittedName>
</protein>
<feature type="compositionally biased region" description="Basic residues" evidence="1">
    <location>
        <begin position="533"/>
        <end position="544"/>
    </location>
</feature>
<evidence type="ECO:0000313" key="2">
    <source>
        <dbReference type="EMBL" id="KOF92361.1"/>
    </source>
</evidence>
<reference evidence="2" key="1">
    <citation type="submission" date="2015-07" db="EMBL/GenBank/DDBJ databases">
        <title>MeaNS - Measles Nucleotide Surveillance Program.</title>
        <authorList>
            <person name="Tran T."/>
            <person name="Druce J."/>
        </authorList>
    </citation>
    <scope>NUCLEOTIDE SEQUENCE</scope>
    <source>
        <strain evidence="2">UCB-OBI-ISO-001</strain>
        <tissue evidence="2">Gonad</tissue>
    </source>
</reference>
<feature type="compositionally biased region" description="Basic and acidic residues" evidence="1">
    <location>
        <begin position="102"/>
        <end position="114"/>
    </location>
</feature>
<proteinExistence type="predicted"/>
<sequence>MNDHGIAPRKLLSEPQVWLSEPERSEIRCLAQEHNPAQCAIRTHYLMIAIVQDTCLKYCVAESNPLPHSDEADFFTKELYLAPVTYDYSGSASPYSTYSSYRSDKSPSTRKLERQVSAPLDFGTDYTRRSRSSVDYSSSRDYGKDYPRRSGRCLEVSAPPSIRSSRRAAESSVTTRYRSKRDARSDSEDSLPEAEKNTRDFRYLVCRGTSPRPEITRDSNRKDAISKTKRIKIPKKEVRRETYRRFRSGCDEEGGGGRDKEEGGGRGKEDKFSKFRNRFEKAANKPLGEMGSGITNNETGGSGHNRRNYRDSPPDGTISDAPSERTWRKAVYGDAPTPSRSSRRRGDEFESELSAFEDDGAPSKWRYGPRTSTPNPNSIQEHEYEESRSSRKERRSQGGSRDGKPGFSRSSSRDSILDDKPRRRRHGSKERQPEGALKSENSSLTPENLSLRDSIEKVEHWKQNLLTEPHRHPGVGAEKNRDNYNRHQRPEPREVSPERSGSRWKQDSRYSRQESRSAREDSPTFSRDSSPNRRNKYRAHKHPSKGSEIDSLAERGQNLPNKDFRKSDLNKADIEVNQNVFRKVGKGSGSSSDAFTRDESPNANIRRNVAPSRQTSNESGRRIRRENSREDIIDDRQPSHGGYRHPGSRPGEGFEGASDSGGFSREDSPNRYMRGGKPPLPGRASRQSSVEDMLDERRGPQRQ</sequence>